<dbReference type="EMBL" id="CM042880">
    <property type="protein sequence ID" value="KAI4388617.1"/>
    <property type="molecule type" value="Genomic_DNA"/>
</dbReference>
<name>A0ACB9SBI2_9MYRT</name>
<protein>
    <submittedName>
        <fullName evidence="1">Uncharacterized protein</fullName>
    </submittedName>
</protein>
<comment type="caution">
    <text evidence="1">The sequence shown here is derived from an EMBL/GenBank/DDBJ whole genome shotgun (WGS) entry which is preliminary data.</text>
</comment>
<accession>A0ACB9SBI2</accession>
<sequence length="95" mass="10835">MAIKTRGLSKDGGREMTVEEFKRWLRKFDSDRDGKISREELQDAVCFTGGWFSTCKHRRAVNDADADGNGFIDDVEMNNLVEFAQRTLGVKIVTF</sequence>
<gene>
    <name evidence="1" type="ORF">MLD38_000929</name>
</gene>
<organism evidence="1 2">
    <name type="scientific">Melastoma candidum</name>
    <dbReference type="NCBI Taxonomy" id="119954"/>
    <lineage>
        <taxon>Eukaryota</taxon>
        <taxon>Viridiplantae</taxon>
        <taxon>Streptophyta</taxon>
        <taxon>Embryophyta</taxon>
        <taxon>Tracheophyta</taxon>
        <taxon>Spermatophyta</taxon>
        <taxon>Magnoliopsida</taxon>
        <taxon>eudicotyledons</taxon>
        <taxon>Gunneridae</taxon>
        <taxon>Pentapetalae</taxon>
        <taxon>rosids</taxon>
        <taxon>malvids</taxon>
        <taxon>Myrtales</taxon>
        <taxon>Melastomataceae</taxon>
        <taxon>Melastomatoideae</taxon>
        <taxon>Melastomateae</taxon>
        <taxon>Melastoma</taxon>
    </lineage>
</organism>
<reference evidence="2" key="1">
    <citation type="journal article" date="2023" name="Front. Plant Sci.">
        <title>Chromosomal-level genome assembly of Melastoma candidum provides insights into trichome evolution.</title>
        <authorList>
            <person name="Zhong Y."/>
            <person name="Wu W."/>
            <person name="Sun C."/>
            <person name="Zou P."/>
            <person name="Liu Y."/>
            <person name="Dai S."/>
            <person name="Zhou R."/>
        </authorList>
    </citation>
    <scope>NUCLEOTIDE SEQUENCE [LARGE SCALE GENOMIC DNA]</scope>
</reference>
<dbReference type="Proteomes" id="UP001057402">
    <property type="component" value="Chromosome 1"/>
</dbReference>
<proteinExistence type="predicted"/>
<evidence type="ECO:0000313" key="2">
    <source>
        <dbReference type="Proteomes" id="UP001057402"/>
    </source>
</evidence>
<evidence type="ECO:0000313" key="1">
    <source>
        <dbReference type="EMBL" id="KAI4388617.1"/>
    </source>
</evidence>
<keyword evidence="2" id="KW-1185">Reference proteome</keyword>